<keyword evidence="5" id="KW-0853">WD repeat</keyword>
<dbReference type="AlphaFoldDB" id="A0A1Y2CYI0"/>
<dbReference type="Pfam" id="PF00400">
    <property type="entry name" value="WD40"/>
    <property type="match status" value="4"/>
</dbReference>
<evidence type="ECO:0000256" key="5">
    <source>
        <dbReference type="PROSITE-ProRule" id="PRU00221"/>
    </source>
</evidence>
<feature type="repeat" description="WD" evidence="5">
    <location>
        <begin position="199"/>
        <end position="233"/>
    </location>
</feature>
<dbReference type="CDD" id="cd00200">
    <property type="entry name" value="WD40"/>
    <property type="match status" value="1"/>
</dbReference>
<dbReference type="Gene3D" id="2.130.10.10">
    <property type="entry name" value="YVTN repeat-like/Quinoprotein amine dehydrogenase"/>
    <property type="match status" value="3"/>
</dbReference>
<feature type="repeat" description="WD" evidence="5">
    <location>
        <begin position="143"/>
        <end position="176"/>
    </location>
</feature>
<dbReference type="GO" id="GO:0003723">
    <property type="term" value="F:RNA binding"/>
    <property type="evidence" value="ECO:0007669"/>
    <property type="project" value="TreeGrafter"/>
</dbReference>
<dbReference type="InterPro" id="IPR001680">
    <property type="entry name" value="WD40_rpt"/>
</dbReference>
<dbReference type="PANTHER" id="PTHR44133:SF2">
    <property type="entry name" value="CLEAVAGE STIMULATION FACTOR SUBUNIT 1"/>
    <property type="match status" value="1"/>
</dbReference>
<evidence type="ECO:0000256" key="1">
    <source>
        <dbReference type="ARBA" id="ARBA00004123"/>
    </source>
</evidence>
<keyword evidence="8" id="KW-1185">Reference proteome</keyword>
<comment type="subcellular location">
    <subcellularLocation>
        <location evidence="1">Nucleus</location>
    </subcellularLocation>
</comment>
<evidence type="ECO:0000256" key="2">
    <source>
        <dbReference type="ARBA" id="ARBA00022664"/>
    </source>
</evidence>
<dbReference type="EMBL" id="MCGO01000004">
    <property type="protein sequence ID" value="ORY52102.1"/>
    <property type="molecule type" value="Genomic_DNA"/>
</dbReference>
<evidence type="ECO:0000313" key="7">
    <source>
        <dbReference type="EMBL" id="ORY52102.1"/>
    </source>
</evidence>
<organism evidence="7 8">
    <name type="scientific">Rhizoclosmatium globosum</name>
    <dbReference type="NCBI Taxonomy" id="329046"/>
    <lineage>
        <taxon>Eukaryota</taxon>
        <taxon>Fungi</taxon>
        <taxon>Fungi incertae sedis</taxon>
        <taxon>Chytridiomycota</taxon>
        <taxon>Chytridiomycota incertae sedis</taxon>
        <taxon>Chytridiomycetes</taxon>
        <taxon>Chytridiales</taxon>
        <taxon>Chytriomycetaceae</taxon>
        <taxon>Rhizoclosmatium</taxon>
    </lineage>
</organism>
<name>A0A1Y2CYI0_9FUNG</name>
<dbReference type="PROSITE" id="PS50082">
    <property type="entry name" value="WD_REPEATS_2"/>
    <property type="match status" value="4"/>
</dbReference>
<proteinExistence type="predicted"/>
<reference evidence="7 8" key="1">
    <citation type="submission" date="2016-07" db="EMBL/GenBank/DDBJ databases">
        <title>Pervasive Adenine N6-methylation of Active Genes in Fungi.</title>
        <authorList>
            <consortium name="DOE Joint Genome Institute"/>
            <person name="Mondo S.J."/>
            <person name="Dannebaum R.O."/>
            <person name="Kuo R.C."/>
            <person name="Labutti K."/>
            <person name="Haridas S."/>
            <person name="Kuo A."/>
            <person name="Salamov A."/>
            <person name="Ahrendt S.R."/>
            <person name="Lipzen A."/>
            <person name="Sullivan W."/>
            <person name="Andreopoulos W.B."/>
            <person name="Clum A."/>
            <person name="Lindquist E."/>
            <person name="Daum C."/>
            <person name="Ramamoorthy G.K."/>
            <person name="Gryganskyi A."/>
            <person name="Culley D."/>
            <person name="Magnuson J.K."/>
            <person name="James T.Y."/>
            <person name="O'Malley M.A."/>
            <person name="Stajich J.E."/>
            <person name="Spatafora J.W."/>
            <person name="Visel A."/>
            <person name="Grigoriev I.V."/>
        </authorList>
    </citation>
    <scope>NUCLEOTIDE SEQUENCE [LARGE SCALE GENOMIC DNA]</scope>
    <source>
        <strain evidence="7 8">JEL800</strain>
    </source>
</reference>
<evidence type="ECO:0000256" key="4">
    <source>
        <dbReference type="ARBA" id="ARBA00029851"/>
    </source>
</evidence>
<dbReference type="GO" id="GO:0031124">
    <property type="term" value="P:mRNA 3'-end processing"/>
    <property type="evidence" value="ECO:0007669"/>
    <property type="project" value="InterPro"/>
</dbReference>
<feature type="repeat" description="WD" evidence="5">
    <location>
        <begin position="311"/>
        <end position="345"/>
    </location>
</feature>
<dbReference type="PANTHER" id="PTHR44133">
    <property type="entry name" value="CLEAVAGE STIMULATION FACTOR SUBUNIT 1"/>
    <property type="match status" value="1"/>
</dbReference>
<dbReference type="SUPFAM" id="SSF50978">
    <property type="entry name" value="WD40 repeat-like"/>
    <property type="match status" value="1"/>
</dbReference>
<keyword evidence="2" id="KW-0507">mRNA processing</keyword>
<gene>
    <name evidence="7" type="ORF">BCR33DRAFT_712310</name>
</gene>
<feature type="compositionally biased region" description="Polar residues" evidence="6">
    <location>
        <begin position="105"/>
        <end position="116"/>
    </location>
</feature>
<sequence>MASSDVSALLGLLAQHTPAQPDSIASQTPTLKALNDGNSLSREQFLIYCSQLLQFGLTDAAQLVQQASVTTTSTGAPAAAPQPSNALAELVAQSKNRGGGGAEDTATSPSTDSQQTRTKRIVLETHSHDRPARAAPSYTSWFATQHKGAVRGAAFNADGTYFATCSADNSLKVLDVAKIHACHRDPSNATADKPAIRTFYDHQAPANDVAFHPNGTILVSCSDDMTIKLYDLQRPNVKRGFRYLQDASPVRCVSFHPTGDYLLAGTDHECVRIYDVQTFKCFRPSSPPISELSGSITKAQFSPQGSVFACVNSIQFSKNGKWLLSCGLDSLPRIWDMGSGRVLQTFEGSTQRTSCINATFSQKDELVLSLDDSSNSIVAWDTKTGQVVERVGSLHANSMRSVIASPVDSGFVTVSDDCRARYWFSEEELTDRE</sequence>
<feature type="repeat" description="WD" evidence="5">
    <location>
        <begin position="243"/>
        <end position="284"/>
    </location>
</feature>
<dbReference type="STRING" id="329046.A0A1Y2CYI0"/>
<feature type="region of interest" description="Disordered" evidence="6">
    <location>
        <begin position="95"/>
        <end position="117"/>
    </location>
</feature>
<accession>A0A1Y2CYI0</accession>
<protein>
    <recommendedName>
        <fullName evidence="4">Cleavage stimulation factor 50 kDa subunit</fullName>
    </recommendedName>
</protein>
<dbReference type="SMART" id="SM00320">
    <property type="entry name" value="WD40"/>
    <property type="match status" value="6"/>
</dbReference>
<evidence type="ECO:0000256" key="3">
    <source>
        <dbReference type="ARBA" id="ARBA00023242"/>
    </source>
</evidence>
<comment type="caution">
    <text evidence="7">The sequence shown here is derived from an EMBL/GenBank/DDBJ whole genome shotgun (WGS) entry which is preliminary data.</text>
</comment>
<dbReference type="GO" id="GO:0005848">
    <property type="term" value="C:mRNA cleavage stimulating factor complex"/>
    <property type="evidence" value="ECO:0007669"/>
    <property type="project" value="InterPro"/>
</dbReference>
<dbReference type="PROSITE" id="PS50294">
    <property type="entry name" value="WD_REPEATS_REGION"/>
    <property type="match status" value="1"/>
</dbReference>
<keyword evidence="3" id="KW-0539">Nucleus</keyword>
<dbReference type="OrthoDB" id="538223at2759"/>
<dbReference type="Proteomes" id="UP000193642">
    <property type="component" value="Unassembled WGS sequence"/>
</dbReference>
<dbReference type="InterPro" id="IPR015943">
    <property type="entry name" value="WD40/YVTN_repeat-like_dom_sf"/>
</dbReference>
<evidence type="ECO:0000313" key="8">
    <source>
        <dbReference type="Proteomes" id="UP000193642"/>
    </source>
</evidence>
<dbReference type="InterPro" id="IPR036322">
    <property type="entry name" value="WD40_repeat_dom_sf"/>
</dbReference>
<dbReference type="InterPro" id="IPR044633">
    <property type="entry name" value="CstF1-like"/>
</dbReference>
<evidence type="ECO:0000256" key="6">
    <source>
        <dbReference type="SAM" id="MobiDB-lite"/>
    </source>
</evidence>